<dbReference type="EMBL" id="HF935656">
    <property type="protein sequence ID" value="CCX11965.1"/>
    <property type="molecule type" value="Genomic_DNA"/>
</dbReference>
<name>U4L666_PYROM</name>
<proteinExistence type="predicted"/>
<keyword evidence="2" id="KW-1185">Reference proteome</keyword>
<dbReference type="Proteomes" id="UP000018144">
    <property type="component" value="Unassembled WGS sequence"/>
</dbReference>
<protein>
    <submittedName>
        <fullName evidence="1">Uncharacterized protein</fullName>
    </submittedName>
</protein>
<gene>
    <name evidence="1" type="ORF">PCON_11559</name>
</gene>
<evidence type="ECO:0000313" key="1">
    <source>
        <dbReference type="EMBL" id="CCX11965.1"/>
    </source>
</evidence>
<evidence type="ECO:0000313" key="2">
    <source>
        <dbReference type="Proteomes" id="UP000018144"/>
    </source>
</evidence>
<dbReference type="AlphaFoldDB" id="U4L666"/>
<organism evidence="1 2">
    <name type="scientific">Pyronema omphalodes (strain CBS 100304)</name>
    <name type="common">Pyronema confluens</name>
    <dbReference type="NCBI Taxonomy" id="1076935"/>
    <lineage>
        <taxon>Eukaryota</taxon>
        <taxon>Fungi</taxon>
        <taxon>Dikarya</taxon>
        <taxon>Ascomycota</taxon>
        <taxon>Pezizomycotina</taxon>
        <taxon>Pezizomycetes</taxon>
        <taxon>Pezizales</taxon>
        <taxon>Pyronemataceae</taxon>
        <taxon>Pyronema</taxon>
    </lineage>
</organism>
<accession>U4L666</accession>
<reference evidence="1 2" key="1">
    <citation type="journal article" date="2013" name="PLoS Genet.">
        <title>The genome and development-dependent transcriptomes of Pyronema confluens: a window into fungal evolution.</title>
        <authorList>
            <person name="Traeger S."/>
            <person name="Altegoer F."/>
            <person name="Freitag M."/>
            <person name="Gabaldon T."/>
            <person name="Kempken F."/>
            <person name="Kumar A."/>
            <person name="Marcet-Houben M."/>
            <person name="Poggeler S."/>
            <person name="Stajich J.E."/>
            <person name="Nowrousian M."/>
        </authorList>
    </citation>
    <scope>NUCLEOTIDE SEQUENCE [LARGE SCALE GENOMIC DNA]</scope>
    <source>
        <strain evidence="2">CBS 100304</strain>
        <tissue evidence="1">Vegetative mycelium</tissue>
    </source>
</reference>
<sequence length="72" mass="7647">MNTMSTVLASSDMIALPGCAKLEEKSLSAQTNPHAVPPVPEEAEYLTSRCLGIARNLSQSGCGSERVLWKLG</sequence>